<dbReference type="EMBL" id="JBCHKQ010000003">
    <property type="protein sequence ID" value="MEM5948427.1"/>
    <property type="molecule type" value="Genomic_DNA"/>
</dbReference>
<protein>
    <recommendedName>
        <fullName evidence="3">5' nucleotidase, deoxy (Pyrimidine), type C protein (NT5C)</fullName>
    </recommendedName>
</protein>
<sequence>MKYMLFIDLDGVLVDFENGVKDITGFLPTEQNKRSMWSQLAKTQNFYANLEWTRDGKKLWEYVKHHNPVILTGLPLGSWAKPQKLAWCRKNLGENIPVLTCFSKDKAKTAKQKTPQDHIPILIDDREELRESWEKEGGIFIHHKTAESSIQKLEKIVKLY</sequence>
<name>A0ABU9UCM7_9SPIR</name>
<dbReference type="SUPFAM" id="SSF56784">
    <property type="entry name" value="HAD-like"/>
    <property type="match status" value="1"/>
</dbReference>
<dbReference type="Proteomes" id="UP001466331">
    <property type="component" value="Unassembled WGS sequence"/>
</dbReference>
<proteinExistence type="predicted"/>
<gene>
    <name evidence="1" type="ORF">WKV44_07700</name>
</gene>
<comment type="caution">
    <text evidence="1">The sequence shown here is derived from an EMBL/GenBank/DDBJ whole genome shotgun (WGS) entry which is preliminary data.</text>
</comment>
<dbReference type="Gene3D" id="3.40.50.1000">
    <property type="entry name" value="HAD superfamily/HAD-like"/>
    <property type="match status" value="1"/>
</dbReference>
<keyword evidence="2" id="KW-1185">Reference proteome</keyword>
<reference evidence="1 2" key="1">
    <citation type="submission" date="2024-03" db="EMBL/GenBank/DDBJ databases">
        <title>Ignisphaera cupida sp. nov., a hyperthermophilic hydrolytic archaeon from a hot spring of Kamchatka, and proposal of Ignisphaeraceae fam. nov.</title>
        <authorList>
            <person name="Podosokorskaya O.A."/>
            <person name="Elcheninov A.G."/>
            <person name="Maltseva A.I."/>
            <person name="Zayulina K.S."/>
            <person name="Novikov A."/>
            <person name="Merkel A.Y."/>
        </authorList>
    </citation>
    <scope>NUCLEOTIDE SEQUENCE [LARGE SCALE GENOMIC DNA]</scope>
    <source>
        <strain evidence="1 2">38H-sp</strain>
    </source>
</reference>
<organism evidence="1 2">
    <name type="scientific">Rarispira pelagica</name>
    <dbReference type="NCBI Taxonomy" id="3141764"/>
    <lineage>
        <taxon>Bacteria</taxon>
        <taxon>Pseudomonadati</taxon>
        <taxon>Spirochaetota</taxon>
        <taxon>Spirochaetia</taxon>
        <taxon>Winmispirales</taxon>
        <taxon>Winmispiraceae</taxon>
        <taxon>Rarispira</taxon>
    </lineage>
</organism>
<dbReference type="InterPro" id="IPR023214">
    <property type="entry name" value="HAD_sf"/>
</dbReference>
<evidence type="ECO:0008006" key="3">
    <source>
        <dbReference type="Google" id="ProtNLM"/>
    </source>
</evidence>
<accession>A0ABU9UCM7</accession>
<evidence type="ECO:0000313" key="1">
    <source>
        <dbReference type="EMBL" id="MEM5948427.1"/>
    </source>
</evidence>
<dbReference type="RefSeq" id="WP_420069874.1">
    <property type="nucleotide sequence ID" value="NZ_JBCHKQ010000003.1"/>
</dbReference>
<evidence type="ECO:0000313" key="2">
    <source>
        <dbReference type="Proteomes" id="UP001466331"/>
    </source>
</evidence>
<dbReference type="InterPro" id="IPR036412">
    <property type="entry name" value="HAD-like_sf"/>
</dbReference>